<dbReference type="SUPFAM" id="SSF103473">
    <property type="entry name" value="MFS general substrate transporter"/>
    <property type="match status" value="1"/>
</dbReference>
<protein>
    <submittedName>
        <fullName evidence="3">Melibiose permease</fullName>
    </submittedName>
</protein>
<dbReference type="RefSeq" id="WP_072659168.1">
    <property type="nucleotide sequence ID" value="NZ_BDFD01000005.1"/>
</dbReference>
<dbReference type="AlphaFoldDB" id="A0A1L8CLR9"/>
<reference evidence="3 4" key="1">
    <citation type="journal article" date="2017" name="Arch. Microbiol.">
        <title>Mariprofundus micogutta sp. nov., a novel iron-oxidizing zetaproteobacterium isolated from a deep-sea hydrothermal field at the Bayonnaise knoll of the Izu-Ogasawara arc, and a description of Mariprofundales ord. nov. and Zetaproteobacteria classis nov.</title>
        <authorList>
            <person name="Makita H."/>
            <person name="Tanaka E."/>
            <person name="Mitsunobu S."/>
            <person name="Miyazaki M."/>
            <person name="Nunoura T."/>
            <person name="Uematsu K."/>
            <person name="Takaki Y."/>
            <person name="Nishi S."/>
            <person name="Shimamura S."/>
            <person name="Takai K."/>
        </authorList>
    </citation>
    <scope>NUCLEOTIDE SEQUENCE [LARGE SCALE GENOMIC DNA]</scope>
    <source>
        <strain evidence="3 4">ET2</strain>
    </source>
</reference>
<feature type="transmembrane region" description="Helical" evidence="2">
    <location>
        <begin position="339"/>
        <end position="359"/>
    </location>
</feature>
<keyword evidence="2" id="KW-1133">Transmembrane helix</keyword>
<dbReference type="InterPro" id="IPR039672">
    <property type="entry name" value="MFS_2"/>
</dbReference>
<proteinExistence type="inferred from homology"/>
<dbReference type="GO" id="GO:0008643">
    <property type="term" value="P:carbohydrate transport"/>
    <property type="evidence" value="ECO:0007669"/>
    <property type="project" value="InterPro"/>
</dbReference>
<feature type="transmembrane region" description="Helical" evidence="2">
    <location>
        <begin position="525"/>
        <end position="552"/>
    </location>
</feature>
<dbReference type="GO" id="GO:0005886">
    <property type="term" value="C:plasma membrane"/>
    <property type="evidence" value="ECO:0007669"/>
    <property type="project" value="TreeGrafter"/>
</dbReference>
<feature type="transmembrane region" description="Helical" evidence="2">
    <location>
        <begin position="572"/>
        <end position="592"/>
    </location>
</feature>
<feature type="transmembrane region" description="Helical" evidence="2">
    <location>
        <begin position="38"/>
        <end position="64"/>
    </location>
</feature>
<evidence type="ECO:0000313" key="3">
    <source>
        <dbReference type="EMBL" id="GAV19835.1"/>
    </source>
</evidence>
<dbReference type="EMBL" id="BDFD01000005">
    <property type="protein sequence ID" value="GAV19835.1"/>
    <property type="molecule type" value="Genomic_DNA"/>
</dbReference>
<feature type="transmembrane region" description="Helical" evidence="2">
    <location>
        <begin position="93"/>
        <end position="111"/>
    </location>
</feature>
<comment type="similarity">
    <text evidence="1">Belongs to the sodium:galactoside symporter (TC 2.A.2) family.</text>
</comment>
<dbReference type="Gene3D" id="1.20.1250.20">
    <property type="entry name" value="MFS general substrate transporter like domains"/>
    <property type="match status" value="2"/>
</dbReference>
<evidence type="ECO:0000313" key="4">
    <source>
        <dbReference type="Proteomes" id="UP000231632"/>
    </source>
</evidence>
<dbReference type="PANTHER" id="PTHR11328:SF24">
    <property type="entry name" value="MAJOR FACILITATOR SUPERFAMILY (MFS) PROFILE DOMAIN-CONTAINING PROTEIN"/>
    <property type="match status" value="1"/>
</dbReference>
<evidence type="ECO:0000256" key="1">
    <source>
        <dbReference type="ARBA" id="ARBA00009617"/>
    </source>
</evidence>
<feature type="transmembrane region" description="Helical" evidence="2">
    <location>
        <begin position="395"/>
        <end position="417"/>
    </location>
</feature>
<feature type="transmembrane region" description="Helical" evidence="2">
    <location>
        <begin position="459"/>
        <end position="478"/>
    </location>
</feature>
<dbReference type="InterPro" id="IPR036259">
    <property type="entry name" value="MFS_trans_sf"/>
</dbReference>
<dbReference type="PANTHER" id="PTHR11328">
    <property type="entry name" value="MAJOR FACILITATOR SUPERFAMILY DOMAIN-CONTAINING PROTEIN"/>
    <property type="match status" value="1"/>
</dbReference>
<keyword evidence="2" id="KW-0472">Membrane</keyword>
<sequence length="618" mass="67826">MAEEDKKADAAVVAGKLPVKTKLSWGVGGFGENIANSAILSLVFPIFNVALGFSTLAIGLAMALSRIIDAIVDPIIGNLTDNTRSRWGRRRPWMFVGSILMTLFFSAVWFLPTLTPQLPRLVTVHLQSESVTQSPAASSKVLTDTLSWYVVSTKDIRLAPDTTSAVFDVMLRKAPESATSFSIEQVNNGAVAMHLAIEPRQLIFTPENWQTAQSVMVTTAETIDSNNAEITTSLRILPTADLLDISALHQFGITSWSSLQMFVAFALVCLMFYFSFSVFVIPYSGLGIELTDDYAERTNLQIYRLVASFCASLLVGYLYLWSQIAGAWLGGDEVLGVRLVGICIGLLVLISTILPALLCRERFAESEKKKNHLSLFKAIKLTAVNRSFRMLMGSVFSVFMGLFFALPFMTYIGIYYVCEGDKMLAAEIGGVMTVIQVTGQFLAMPLISWASQRVDKKTILFTGLSISITGYASSWWLFTPENPWLQIIPVVVAAWGLCACWAVNGSFAADICDEDELNTGHRREGVYSAVFALVYKTAIGIVALGSGALLAWAGVVGQETMLPADTLLKVRIAYLAIPMVFLSLAILSMWFYPLTRGRVEEIQSRLRAPQKEETSKTS</sequence>
<comment type="caution">
    <text evidence="3">The sequence shown here is derived from an EMBL/GenBank/DDBJ whole genome shotgun (WGS) entry which is preliminary data.</text>
</comment>
<organism evidence="3 4">
    <name type="scientific">Mariprofundus micogutta</name>
    <dbReference type="NCBI Taxonomy" id="1921010"/>
    <lineage>
        <taxon>Bacteria</taxon>
        <taxon>Pseudomonadati</taxon>
        <taxon>Pseudomonadota</taxon>
        <taxon>Candidatius Mariprofundia</taxon>
        <taxon>Mariprofundales</taxon>
        <taxon>Mariprofundaceae</taxon>
        <taxon>Mariprofundus</taxon>
    </lineage>
</organism>
<dbReference type="STRING" id="1921010.MMIC_P0793"/>
<dbReference type="GO" id="GO:0015293">
    <property type="term" value="F:symporter activity"/>
    <property type="evidence" value="ECO:0007669"/>
    <property type="project" value="InterPro"/>
</dbReference>
<feature type="transmembrane region" description="Helical" evidence="2">
    <location>
        <begin position="423"/>
        <end position="447"/>
    </location>
</feature>
<keyword evidence="2" id="KW-0812">Transmembrane</keyword>
<keyword evidence="4" id="KW-1185">Reference proteome</keyword>
<feature type="transmembrane region" description="Helical" evidence="2">
    <location>
        <begin position="302"/>
        <end position="319"/>
    </location>
</feature>
<dbReference type="OrthoDB" id="5298281at2"/>
<evidence type="ECO:0000256" key="2">
    <source>
        <dbReference type="SAM" id="Phobius"/>
    </source>
</evidence>
<gene>
    <name evidence="3" type="ORF">MMIC_P0793</name>
</gene>
<name>A0A1L8CLR9_9PROT</name>
<accession>A0A1L8CLR9</accession>
<feature type="transmembrane region" description="Helical" evidence="2">
    <location>
        <begin position="484"/>
        <end position="504"/>
    </location>
</feature>
<dbReference type="Proteomes" id="UP000231632">
    <property type="component" value="Unassembled WGS sequence"/>
</dbReference>
<feature type="transmembrane region" description="Helical" evidence="2">
    <location>
        <begin position="261"/>
        <end position="281"/>
    </location>
</feature>
<dbReference type="Pfam" id="PF13347">
    <property type="entry name" value="MFS_2"/>
    <property type="match status" value="2"/>
</dbReference>